<name>A0A5B7CS02_PORTR</name>
<evidence type="ECO:0000313" key="2">
    <source>
        <dbReference type="Proteomes" id="UP000324222"/>
    </source>
</evidence>
<sequence length="168" mass="17784">MLPGPPSIASPPQAAAPPGLSVAAAAGGGGSLIDRLLLFLSHEEEEKTLLPYLCLCLTPAMLCYGVVSKSLISLQPPKNSAVLLYPALPYHCLALPCHSDVSKTLISLFKKILLPYPAVVQGSPSHLSTSKKLCHPNLPCLIITLPCPAMVKESHSHSLPLFKPSYKS</sequence>
<keyword evidence="2" id="KW-1185">Reference proteome</keyword>
<comment type="caution">
    <text evidence="1">The sequence shown here is derived from an EMBL/GenBank/DDBJ whole genome shotgun (WGS) entry which is preliminary data.</text>
</comment>
<evidence type="ECO:0000313" key="1">
    <source>
        <dbReference type="EMBL" id="MPC11444.1"/>
    </source>
</evidence>
<protein>
    <submittedName>
        <fullName evidence="1">Uncharacterized protein</fullName>
    </submittedName>
</protein>
<accession>A0A5B7CS02</accession>
<proteinExistence type="predicted"/>
<dbReference type="Proteomes" id="UP000324222">
    <property type="component" value="Unassembled WGS sequence"/>
</dbReference>
<gene>
    <name evidence="1" type="ORF">E2C01_004111</name>
</gene>
<dbReference type="EMBL" id="VSRR010000163">
    <property type="protein sequence ID" value="MPC11444.1"/>
    <property type="molecule type" value="Genomic_DNA"/>
</dbReference>
<reference evidence="1 2" key="1">
    <citation type="submission" date="2019-05" db="EMBL/GenBank/DDBJ databases">
        <title>Another draft genome of Portunus trituberculatus and its Hox gene families provides insights of decapod evolution.</title>
        <authorList>
            <person name="Jeong J.-H."/>
            <person name="Song I."/>
            <person name="Kim S."/>
            <person name="Choi T."/>
            <person name="Kim D."/>
            <person name="Ryu S."/>
            <person name="Kim W."/>
        </authorList>
    </citation>
    <scope>NUCLEOTIDE SEQUENCE [LARGE SCALE GENOMIC DNA]</scope>
    <source>
        <tissue evidence="1">Muscle</tissue>
    </source>
</reference>
<dbReference type="AlphaFoldDB" id="A0A5B7CS02"/>
<organism evidence="1 2">
    <name type="scientific">Portunus trituberculatus</name>
    <name type="common">Swimming crab</name>
    <name type="synonym">Neptunus trituberculatus</name>
    <dbReference type="NCBI Taxonomy" id="210409"/>
    <lineage>
        <taxon>Eukaryota</taxon>
        <taxon>Metazoa</taxon>
        <taxon>Ecdysozoa</taxon>
        <taxon>Arthropoda</taxon>
        <taxon>Crustacea</taxon>
        <taxon>Multicrustacea</taxon>
        <taxon>Malacostraca</taxon>
        <taxon>Eumalacostraca</taxon>
        <taxon>Eucarida</taxon>
        <taxon>Decapoda</taxon>
        <taxon>Pleocyemata</taxon>
        <taxon>Brachyura</taxon>
        <taxon>Eubrachyura</taxon>
        <taxon>Portunoidea</taxon>
        <taxon>Portunidae</taxon>
        <taxon>Portuninae</taxon>
        <taxon>Portunus</taxon>
    </lineage>
</organism>